<protein>
    <recommendedName>
        <fullName evidence="1">SH3b domain-containing protein</fullName>
    </recommendedName>
</protein>
<dbReference type="OrthoDB" id="2156809at2"/>
<keyword evidence="3" id="KW-1185">Reference proteome</keyword>
<reference evidence="3" key="1">
    <citation type="submission" date="2016-09" db="EMBL/GenBank/DDBJ databases">
        <title>Draft genome sequence of a novel species of the family Streptococcaceae isolated from flowers.</title>
        <authorList>
            <person name="Chuah L.-O."/>
            <person name="Yap K.-P."/>
            <person name="Thong K.L."/>
            <person name="Liong M.T."/>
            <person name="Ahmad R."/>
            <person name="Rusul G."/>
        </authorList>
    </citation>
    <scope>NUCLEOTIDE SEQUENCE [LARGE SCALE GENOMIC DNA]</scope>
    <source>
        <strain evidence="3">HibF3</strain>
    </source>
</reference>
<dbReference type="EMBL" id="MKIQ01000027">
    <property type="protein sequence ID" value="OFI46769.1"/>
    <property type="molecule type" value="Genomic_DNA"/>
</dbReference>
<organism evidence="2 3">
    <name type="scientific">Floricoccus penangensis</name>
    <dbReference type="NCBI Taxonomy" id="1859475"/>
    <lineage>
        <taxon>Bacteria</taxon>
        <taxon>Bacillati</taxon>
        <taxon>Bacillota</taxon>
        <taxon>Bacilli</taxon>
        <taxon>Lactobacillales</taxon>
        <taxon>Streptococcaceae</taxon>
        <taxon>Floricoccus</taxon>
    </lineage>
</organism>
<evidence type="ECO:0000313" key="3">
    <source>
        <dbReference type="Proteomes" id="UP000177273"/>
    </source>
</evidence>
<sequence length="246" mass="27203">MAVDNNKVVQWFRNQVGKITYSMYGSRNGTDGTGDCSGCVVQAIRDSGGKPYAYLYNTDSMHQYLLDNGYKLVAENTEWNAKAGDVYIFGKRGQSGGAAGHTGVISTNDPNAKEISCDYSTGGAVGSAIQEYVFDQYYGWDGEPYFYVYRNENSTPTTPQKPTESSWVKEEGIYTPYSNVVLRKGASTSDSAISTIKGGNKIKYDAYKVDANGYVWIRQPRGNNYGYIATGNSKNCKRSTWWGTFK</sequence>
<gene>
    <name evidence="2" type="ORF">BG262_02930</name>
</gene>
<accession>A0A9Q5JG66</accession>
<evidence type="ECO:0000313" key="2">
    <source>
        <dbReference type="EMBL" id="OFI46769.1"/>
    </source>
</evidence>
<dbReference type="RefSeq" id="WP_070787902.1">
    <property type="nucleotide sequence ID" value="NZ_MKIQ01000027.1"/>
</dbReference>
<proteinExistence type="predicted"/>
<dbReference type="Gene3D" id="3.90.1720.10">
    <property type="entry name" value="endopeptidase domain like (from Nostoc punctiforme)"/>
    <property type="match status" value="1"/>
</dbReference>
<dbReference type="InterPro" id="IPR003646">
    <property type="entry name" value="SH3-like_bac-type"/>
</dbReference>
<dbReference type="InterPro" id="IPR008044">
    <property type="entry name" value="Phage_lysin"/>
</dbReference>
<feature type="domain" description="SH3b" evidence="1">
    <location>
        <begin position="169"/>
        <end position="237"/>
    </location>
</feature>
<name>A0A9Q5JG66_9LACT</name>
<evidence type="ECO:0000259" key="1">
    <source>
        <dbReference type="PROSITE" id="PS51781"/>
    </source>
</evidence>
<dbReference type="AlphaFoldDB" id="A0A9Q5JG66"/>
<dbReference type="PROSITE" id="PS51781">
    <property type="entry name" value="SH3B"/>
    <property type="match status" value="1"/>
</dbReference>
<dbReference type="Proteomes" id="UP000177273">
    <property type="component" value="Unassembled WGS sequence"/>
</dbReference>
<dbReference type="Gene3D" id="2.30.30.40">
    <property type="entry name" value="SH3 Domains"/>
    <property type="match status" value="1"/>
</dbReference>
<comment type="caution">
    <text evidence="2">The sequence shown here is derived from an EMBL/GenBank/DDBJ whole genome shotgun (WGS) entry which is preliminary data.</text>
</comment>
<dbReference type="Pfam" id="PF05382">
    <property type="entry name" value="Amidase_5"/>
    <property type="match status" value="1"/>
</dbReference>
<dbReference type="SMART" id="SM00287">
    <property type="entry name" value="SH3b"/>
    <property type="match status" value="1"/>
</dbReference>